<dbReference type="GO" id="GO:0005634">
    <property type="term" value="C:nucleus"/>
    <property type="evidence" value="ECO:0007669"/>
    <property type="project" value="TreeGrafter"/>
</dbReference>
<name>A0A127ZEF0_9BASI</name>
<dbReference type="Gene3D" id="3.30.70.330">
    <property type="match status" value="1"/>
</dbReference>
<dbReference type="SMART" id="SM00360">
    <property type="entry name" value="RRM"/>
    <property type="match status" value="2"/>
</dbReference>
<feature type="domain" description="RRM" evidence="4">
    <location>
        <begin position="10"/>
        <end position="87"/>
    </location>
</feature>
<dbReference type="InterPro" id="IPR050502">
    <property type="entry name" value="Euk_RNA-bind_prot"/>
</dbReference>
<dbReference type="SUPFAM" id="SSF54928">
    <property type="entry name" value="RNA-binding domain, RBD"/>
    <property type="match status" value="1"/>
</dbReference>
<dbReference type="CDD" id="cd00590">
    <property type="entry name" value="RRM_SF"/>
    <property type="match status" value="1"/>
</dbReference>
<feature type="compositionally biased region" description="Low complexity" evidence="3">
    <location>
        <begin position="281"/>
        <end position="290"/>
    </location>
</feature>
<feature type="region of interest" description="Disordered" evidence="3">
    <location>
        <begin position="220"/>
        <end position="343"/>
    </location>
</feature>
<protein>
    <recommendedName>
        <fullName evidence="4">RRM domain-containing protein</fullName>
    </recommendedName>
</protein>
<feature type="compositionally biased region" description="Polar residues" evidence="3">
    <location>
        <begin position="263"/>
        <end position="280"/>
    </location>
</feature>
<sequence>MRAGRERAQRNLYVLNLPLDATTDQFEALFAQFGSVKHAVILATLDHLARRRGFILMSDPTQARQAIEHLHGHEWHNYRIEVSFAIVQRSGTPFSHACVESPADDRSTQASTADAPSQWNTDHGQGRTEPPASLRTDETTLLLFGLNSSVITSSAMVRALTEPFGHIVDLRRFESRHDPVEGGRAMVKYCCSSSAALARLSLNGLVIGVSMVQAIIPQTQAPAAHSLRDTDTDTAAMSVRPSGVPPYDSGPNSNEHSVAIPHTLSSSSMPPRQSDMTPCRSSSASAQASESHARGPRLDPWGDSSISNPATNKNDDEDHILVDRRDRPRPIGDERQRPTFKKS</sequence>
<evidence type="ECO:0000256" key="3">
    <source>
        <dbReference type="SAM" id="MobiDB-lite"/>
    </source>
</evidence>
<dbReference type="PANTHER" id="PTHR48025:SF1">
    <property type="entry name" value="RRM DOMAIN-CONTAINING PROTEIN"/>
    <property type="match status" value="1"/>
</dbReference>
<evidence type="ECO:0000313" key="5">
    <source>
        <dbReference type="EMBL" id="CDU23863.1"/>
    </source>
</evidence>
<feature type="region of interest" description="Disordered" evidence="3">
    <location>
        <begin position="97"/>
        <end position="133"/>
    </location>
</feature>
<dbReference type="InterPro" id="IPR035979">
    <property type="entry name" value="RBD_domain_sf"/>
</dbReference>
<reference evidence="5" key="1">
    <citation type="submission" date="2014-06" db="EMBL/GenBank/DDBJ databases">
        <authorList>
            <person name="Ju J."/>
            <person name="Zhang J."/>
        </authorList>
    </citation>
    <scope>NUCLEOTIDE SEQUENCE</scope>
    <source>
        <strain evidence="5">SscI8</strain>
    </source>
</reference>
<proteinExistence type="predicted"/>
<dbReference type="PROSITE" id="PS50102">
    <property type="entry name" value="RRM"/>
    <property type="match status" value="1"/>
</dbReference>
<gene>
    <name evidence="5" type="ORF">SPSC_02492</name>
</gene>
<dbReference type="Pfam" id="PF00076">
    <property type="entry name" value="RRM_1"/>
    <property type="match status" value="1"/>
</dbReference>
<accession>A0A127ZEF0</accession>
<dbReference type="PANTHER" id="PTHR48025">
    <property type="entry name" value="OS02G0815200 PROTEIN"/>
    <property type="match status" value="1"/>
</dbReference>
<feature type="compositionally biased region" description="Basic and acidic residues" evidence="3">
    <location>
        <begin position="313"/>
        <end position="337"/>
    </location>
</feature>
<dbReference type="AlphaFoldDB" id="A0A127ZEF0"/>
<keyword evidence="1 2" id="KW-0694">RNA-binding</keyword>
<evidence type="ECO:0000256" key="1">
    <source>
        <dbReference type="ARBA" id="ARBA00022884"/>
    </source>
</evidence>
<evidence type="ECO:0000256" key="2">
    <source>
        <dbReference type="PROSITE-ProRule" id="PRU00176"/>
    </source>
</evidence>
<feature type="compositionally biased region" description="Polar residues" evidence="3">
    <location>
        <begin position="108"/>
        <end position="123"/>
    </location>
</feature>
<organism evidence="5">
    <name type="scientific">Sporisorium scitamineum</name>
    <dbReference type="NCBI Taxonomy" id="49012"/>
    <lineage>
        <taxon>Eukaryota</taxon>
        <taxon>Fungi</taxon>
        <taxon>Dikarya</taxon>
        <taxon>Basidiomycota</taxon>
        <taxon>Ustilaginomycotina</taxon>
        <taxon>Ustilaginomycetes</taxon>
        <taxon>Ustilaginales</taxon>
        <taxon>Ustilaginaceae</taxon>
        <taxon>Sporisorium</taxon>
    </lineage>
</organism>
<dbReference type="GO" id="GO:0003729">
    <property type="term" value="F:mRNA binding"/>
    <property type="evidence" value="ECO:0007669"/>
    <property type="project" value="TreeGrafter"/>
</dbReference>
<dbReference type="InterPro" id="IPR000504">
    <property type="entry name" value="RRM_dom"/>
</dbReference>
<dbReference type="InterPro" id="IPR012677">
    <property type="entry name" value="Nucleotide-bd_a/b_plait_sf"/>
</dbReference>
<evidence type="ECO:0000259" key="4">
    <source>
        <dbReference type="PROSITE" id="PS50102"/>
    </source>
</evidence>
<dbReference type="EMBL" id="LK056664">
    <property type="protein sequence ID" value="CDU23863.1"/>
    <property type="molecule type" value="Genomic_DNA"/>
</dbReference>
<dbReference type="OrthoDB" id="6159137at2759"/>